<evidence type="ECO:0000259" key="1">
    <source>
        <dbReference type="Pfam" id="PF13274"/>
    </source>
</evidence>
<reference evidence="2 3" key="1">
    <citation type="journal article" date="2018" name="Int. J. Syst. Evol. Microbiol.">
        <title>Mesosutterella multiformis gen. nov., sp. nov., a member of the family Sutterellaceae and Sutterella megalosphaeroides sp. nov., isolated from human faeces.</title>
        <authorList>
            <person name="Sakamoto M."/>
            <person name="Ikeyama N."/>
            <person name="Kunihiro T."/>
            <person name="Iino T."/>
            <person name="Yuki M."/>
            <person name="Ohkuma M."/>
        </authorList>
    </citation>
    <scope>NUCLEOTIDE SEQUENCE [LARGE SCALE GENOMIC DNA]</scope>
    <source>
        <strain evidence="2 3">6FBBBH3</strain>
    </source>
</reference>
<keyword evidence="3" id="KW-1185">Reference proteome</keyword>
<sequence length="163" mass="18113">MKSTALAPHDSLRVMAYLIRRCRRLGIEVDATKLQKLMYCCYGVCLAILDHRLCDESPEAWQYGPVFPRTLRQLKLNGVDFVETAFEDPALETALPEDVVQAVDQTLTHFGKLSAAQLSVWSHSPGSPWSLASDDGAHLYDQIPDATIRTYFASNVVTVNAEA</sequence>
<evidence type="ECO:0000313" key="2">
    <source>
        <dbReference type="EMBL" id="BBF23892.1"/>
    </source>
</evidence>
<name>A0A2Z6IC68_9BURK</name>
<organism evidence="2 3">
    <name type="scientific">Sutterella megalosphaeroides</name>
    <dbReference type="NCBI Taxonomy" id="2494234"/>
    <lineage>
        <taxon>Bacteria</taxon>
        <taxon>Pseudomonadati</taxon>
        <taxon>Pseudomonadota</taxon>
        <taxon>Betaproteobacteria</taxon>
        <taxon>Burkholderiales</taxon>
        <taxon>Sutterellaceae</taxon>
        <taxon>Sutterella</taxon>
    </lineage>
</organism>
<dbReference type="Pfam" id="PF13274">
    <property type="entry name" value="SocA_Panacea"/>
    <property type="match status" value="1"/>
</dbReference>
<dbReference type="KEGG" id="sutt:SUTMEG_17830"/>
<accession>A0A2Z6IC68</accession>
<dbReference type="RefSeq" id="WP_120177452.1">
    <property type="nucleotide sequence ID" value="NZ_AP018786.1"/>
</dbReference>
<dbReference type="InterPro" id="IPR025272">
    <property type="entry name" value="SocA_Panacea"/>
</dbReference>
<dbReference type="EMBL" id="AP018786">
    <property type="protein sequence ID" value="BBF23892.1"/>
    <property type="molecule type" value="Genomic_DNA"/>
</dbReference>
<gene>
    <name evidence="2" type="ORF">SUTMEG_17830</name>
</gene>
<protein>
    <recommendedName>
        <fullName evidence="1">Antitoxin SocA-like Panacea domain-containing protein</fullName>
    </recommendedName>
</protein>
<evidence type="ECO:0000313" key="3">
    <source>
        <dbReference type="Proteomes" id="UP000271003"/>
    </source>
</evidence>
<dbReference type="OrthoDB" id="9799173at2"/>
<proteinExistence type="predicted"/>
<dbReference type="AlphaFoldDB" id="A0A2Z6IC68"/>
<dbReference type="Proteomes" id="UP000271003">
    <property type="component" value="Chromosome"/>
</dbReference>
<feature type="domain" description="Antitoxin SocA-like Panacea" evidence="1">
    <location>
        <begin position="34"/>
        <end position="129"/>
    </location>
</feature>